<keyword evidence="1" id="KW-0560">Oxidoreductase</keyword>
<reference evidence="3" key="1">
    <citation type="submission" date="2013-07" db="EMBL/GenBank/DDBJ databases">
        <title>Sub-species coevolution in mutualistic symbiosis.</title>
        <authorList>
            <person name="Murfin K."/>
            <person name="Klassen J."/>
            <person name="Lee M."/>
            <person name="Forst S."/>
            <person name="Stock P."/>
            <person name="Goodrich-Blair H."/>
        </authorList>
    </citation>
    <scope>NUCLEOTIDE SEQUENCE [LARGE SCALE GENOMIC DNA]</scope>
    <source>
        <strain evidence="3">Puntauvense</strain>
    </source>
</reference>
<sequence>MKNDYIKFIGGICRTESIPITTNVEGLLIRVIASGLCGTDIQILKGIRNEKTEILGHEGLGMIENDYNKNGYYFKRGQTIFINPTDRHDTHFLLGHNIPGLFQKYITIPDSAVQNGVIIPIKYTLSPLFSALIEPIAVALTALETVENFSPMYYVIIGGGIVGNLIGKILGLKRKASSLSLVHGSNQSMEMSQRIMLPSVKHFVNDKGVINNLLKNEKTAVFITTPKNVTNSVVSTTICSIQNNSVIDVISGIDSSGSINAKSASLLYNTRAKNICLENDDVSYLQANKYYLDDTEKNSIFLTGHRGASNKKMIEAFSLLNKNQKLFHDIITHVVDFDHFSNFLNEIISSKNRVINGKYVLKTVILNSDGINL</sequence>
<dbReference type="PANTHER" id="PTHR43401:SF2">
    <property type="entry name" value="L-THREONINE 3-DEHYDROGENASE"/>
    <property type="match status" value="1"/>
</dbReference>
<dbReference type="EMBL" id="CBSW010000161">
    <property type="protein sequence ID" value="CDG97066.1"/>
    <property type="molecule type" value="Genomic_DNA"/>
</dbReference>
<dbReference type="Pfam" id="PF08240">
    <property type="entry name" value="ADH_N"/>
    <property type="match status" value="1"/>
</dbReference>
<evidence type="ECO:0000313" key="3">
    <source>
        <dbReference type="EMBL" id="CDG97066.1"/>
    </source>
</evidence>
<accession>A0A077N4J3</accession>
<dbReference type="HOGENOM" id="CLU_749682_0_0_6"/>
<dbReference type="InterPro" id="IPR011032">
    <property type="entry name" value="GroES-like_sf"/>
</dbReference>
<dbReference type="Gene3D" id="3.40.50.720">
    <property type="entry name" value="NAD(P)-binding Rossmann-like Domain"/>
    <property type="match status" value="1"/>
</dbReference>
<dbReference type="SUPFAM" id="SSF50129">
    <property type="entry name" value="GroES-like"/>
    <property type="match status" value="1"/>
</dbReference>
<evidence type="ECO:0000259" key="2">
    <source>
        <dbReference type="Pfam" id="PF08240"/>
    </source>
</evidence>
<comment type="caution">
    <text evidence="3">The sequence shown here is derived from an EMBL/GenBank/DDBJ whole genome shotgun (WGS) entry which is preliminary data.</text>
</comment>
<dbReference type="InterPro" id="IPR013154">
    <property type="entry name" value="ADH-like_N"/>
</dbReference>
<proteinExistence type="predicted"/>
<dbReference type="RefSeq" id="WP_038217538.1">
    <property type="nucleotide sequence ID" value="NZ_CAWLWN010000206.1"/>
</dbReference>
<protein>
    <recommendedName>
        <fullName evidence="2">Alcohol dehydrogenase-like N-terminal domain-containing protein</fullName>
    </recommendedName>
</protein>
<name>A0A077N4J3_XENBV</name>
<dbReference type="AlphaFoldDB" id="A0A077N4J3"/>
<organism evidence="3 4">
    <name type="scientific">Xenorhabdus bovienii str. puntauvense</name>
    <dbReference type="NCBI Taxonomy" id="1398201"/>
    <lineage>
        <taxon>Bacteria</taxon>
        <taxon>Pseudomonadati</taxon>
        <taxon>Pseudomonadota</taxon>
        <taxon>Gammaproteobacteria</taxon>
        <taxon>Enterobacterales</taxon>
        <taxon>Morganellaceae</taxon>
        <taxon>Xenorhabdus</taxon>
    </lineage>
</organism>
<gene>
    <name evidence="3" type="ORF">XBP1_2430060</name>
</gene>
<dbReference type="Gene3D" id="3.90.180.10">
    <property type="entry name" value="Medium-chain alcohol dehydrogenases, catalytic domain"/>
    <property type="match status" value="1"/>
</dbReference>
<dbReference type="Proteomes" id="UP000028511">
    <property type="component" value="Unassembled WGS sequence"/>
</dbReference>
<evidence type="ECO:0000256" key="1">
    <source>
        <dbReference type="ARBA" id="ARBA00023002"/>
    </source>
</evidence>
<dbReference type="PANTHER" id="PTHR43401">
    <property type="entry name" value="L-THREONINE 3-DEHYDROGENASE"/>
    <property type="match status" value="1"/>
</dbReference>
<dbReference type="GO" id="GO:0016491">
    <property type="term" value="F:oxidoreductase activity"/>
    <property type="evidence" value="ECO:0007669"/>
    <property type="project" value="UniProtKB-KW"/>
</dbReference>
<evidence type="ECO:0000313" key="4">
    <source>
        <dbReference type="Proteomes" id="UP000028511"/>
    </source>
</evidence>
<dbReference type="InterPro" id="IPR050129">
    <property type="entry name" value="Zn_alcohol_dh"/>
</dbReference>
<feature type="domain" description="Alcohol dehydrogenase-like N-terminal" evidence="2">
    <location>
        <begin position="27"/>
        <end position="113"/>
    </location>
</feature>